<dbReference type="Proteomes" id="UP000235672">
    <property type="component" value="Unassembled WGS sequence"/>
</dbReference>
<evidence type="ECO:0000313" key="2">
    <source>
        <dbReference type="EMBL" id="PMD26684.1"/>
    </source>
</evidence>
<evidence type="ECO:0000256" key="1">
    <source>
        <dbReference type="SAM" id="MobiDB-lite"/>
    </source>
</evidence>
<accession>A0A2J6QK79</accession>
<gene>
    <name evidence="2" type="ORF">NA56DRAFT_654478</name>
</gene>
<keyword evidence="3" id="KW-1185">Reference proteome</keyword>
<protein>
    <submittedName>
        <fullName evidence="2">Uncharacterized protein</fullName>
    </submittedName>
</protein>
<proteinExistence type="predicted"/>
<dbReference type="AlphaFoldDB" id="A0A2J6QK79"/>
<reference evidence="2 3" key="1">
    <citation type="submission" date="2016-05" db="EMBL/GenBank/DDBJ databases">
        <title>A degradative enzymes factory behind the ericoid mycorrhizal symbiosis.</title>
        <authorList>
            <consortium name="DOE Joint Genome Institute"/>
            <person name="Martino E."/>
            <person name="Morin E."/>
            <person name="Grelet G."/>
            <person name="Kuo A."/>
            <person name="Kohler A."/>
            <person name="Daghino S."/>
            <person name="Barry K."/>
            <person name="Choi C."/>
            <person name="Cichocki N."/>
            <person name="Clum A."/>
            <person name="Copeland A."/>
            <person name="Hainaut M."/>
            <person name="Haridas S."/>
            <person name="Labutti K."/>
            <person name="Lindquist E."/>
            <person name="Lipzen A."/>
            <person name="Khouja H.-R."/>
            <person name="Murat C."/>
            <person name="Ohm R."/>
            <person name="Olson A."/>
            <person name="Spatafora J."/>
            <person name="Veneault-Fourrey C."/>
            <person name="Henrissat B."/>
            <person name="Grigoriev I."/>
            <person name="Martin F."/>
            <person name="Perotto S."/>
        </authorList>
    </citation>
    <scope>NUCLEOTIDE SEQUENCE [LARGE SCALE GENOMIC DNA]</scope>
    <source>
        <strain evidence="2 3">UAMH 7357</strain>
    </source>
</reference>
<feature type="compositionally biased region" description="Low complexity" evidence="1">
    <location>
        <begin position="54"/>
        <end position="83"/>
    </location>
</feature>
<feature type="compositionally biased region" description="Basic and acidic residues" evidence="1">
    <location>
        <begin position="117"/>
        <end position="147"/>
    </location>
</feature>
<organism evidence="2 3">
    <name type="scientific">Hyaloscypha hepaticicola</name>
    <dbReference type="NCBI Taxonomy" id="2082293"/>
    <lineage>
        <taxon>Eukaryota</taxon>
        <taxon>Fungi</taxon>
        <taxon>Dikarya</taxon>
        <taxon>Ascomycota</taxon>
        <taxon>Pezizomycotina</taxon>
        <taxon>Leotiomycetes</taxon>
        <taxon>Helotiales</taxon>
        <taxon>Hyaloscyphaceae</taxon>
        <taxon>Hyaloscypha</taxon>
    </lineage>
</organism>
<feature type="region of interest" description="Disordered" evidence="1">
    <location>
        <begin position="1"/>
        <end position="170"/>
    </location>
</feature>
<dbReference type="EMBL" id="KZ613467">
    <property type="protein sequence ID" value="PMD26684.1"/>
    <property type="molecule type" value="Genomic_DNA"/>
</dbReference>
<name>A0A2J6QK79_9HELO</name>
<feature type="compositionally biased region" description="Low complexity" evidence="1">
    <location>
        <begin position="97"/>
        <end position="108"/>
    </location>
</feature>
<evidence type="ECO:0000313" key="3">
    <source>
        <dbReference type="Proteomes" id="UP000235672"/>
    </source>
</evidence>
<sequence length="170" mass="18088">MAPKKAQPAAPVRRSTRIASKEAVSYTPTTARVIKPPPATKTPPKKAAKKTPAKKSAAPKAAPVKKATVKKSAAPKKAPVVKKAPPKQSPEKKVRITTTPSDSVPSSSKIIRYPTASKKEIPRPKKDSRKDSDAKAPLRKSEKKVVGEDETDVDERIPSTTGIGSSRRGG</sequence>
<feature type="compositionally biased region" description="Basic residues" evidence="1">
    <location>
        <begin position="43"/>
        <end position="53"/>
    </location>
</feature>
<feature type="compositionally biased region" description="Low complexity" evidence="1">
    <location>
        <begin position="159"/>
        <end position="170"/>
    </location>
</feature>